<evidence type="ECO:0000256" key="2">
    <source>
        <dbReference type="ARBA" id="ARBA00022908"/>
    </source>
</evidence>
<accession>A0ABS6T5M9</accession>
<evidence type="ECO:0000313" key="4">
    <source>
        <dbReference type="EMBL" id="MBV7380578.1"/>
    </source>
</evidence>
<proteinExistence type="predicted"/>
<evidence type="ECO:0000259" key="3">
    <source>
        <dbReference type="PROSITE" id="PS51898"/>
    </source>
</evidence>
<dbReference type="PROSITE" id="PS51898">
    <property type="entry name" value="TYR_RECOMBINASE"/>
    <property type="match status" value="1"/>
</dbReference>
<evidence type="ECO:0000256" key="1">
    <source>
        <dbReference type="ARBA" id="ARBA00022829"/>
    </source>
</evidence>
<dbReference type="RefSeq" id="WP_218393778.1">
    <property type="nucleotide sequence ID" value="NZ_JAHUZE010000004.1"/>
</dbReference>
<comment type="caution">
    <text evidence="4">The sequence shown here is derived from an EMBL/GenBank/DDBJ whole genome shotgun (WGS) entry which is preliminary data.</text>
</comment>
<dbReference type="Pfam" id="PF00589">
    <property type="entry name" value="Phage_integrase"/>
    <property type="match status" value="1"/>
</dbReference>
<dbReference type="InterPro" id="IPR050090">
    <property type="entry name" value="Tyrosine_recombinase_XerCD"/>
</dbReference>
<keyword evidence="2" id="KW-0229">DNA integration</keyword>
<keyword evidence="5" id="KW-1185">Reference proteome</keyword>
<reference evidence="4 5" key="1">
    <citation type="submission" date="2021-05" db="EMBL/GenBank/DDBJ databases">
        <title>Culturable bacteria isolated from Daya Bay.</title>
        <authorList>
            <person name="Zheng W."/>
            <person name="Yu S."/>
            <person name="Huang Y."/>
        </authorList>
    </citation>
    <scope>NUCLEOTIDE SEQUENCE [LARGE SCALE GENOMIC DNA]</scope>
    <source>
        <strain evidence="4 5">DP4N28-5</strain>
    </source>
</reference>
<protein>
    <submittedName>
        <fullName evidence="4">Tyrosine-type recombinase/integrase</fullName>
    </submittedName>
</protein>
<dbReference type="InterPro" id="IPR002104">
    <property type="entry name" value="Integrase_catalytic"/>
</dbReference>
<dbReference type="PANTHER" id="PTHR30349:SF81">
    <property type="entry name" value="TYROSINE RECOMBINASE XERC"/>
    <property type="match status" value="1"/>
</dbReference>
<keyword evidence="1" id="KW-0159">Chromosome partition</keyword>
<gene>
    <name evidence="4" type="ORF">KJP28_16760</name>
</gene>
<feature type="domain" description="Tyr recombinase" evidence="3">
    <location>
        <begin position="164"/>
        <end position="346"/>
    </location>
</feature>
<dbReference type="PANTHER" id="PTHR30349">
    <property type="entry name" value="PHAGE INTEGRASE-RELATED"/>
    <property type="match status" value="1"/>
</dbReference>
<dbReference type="Proteomes" id="UP000756530">
    <property type="component" value="Unassembled WGS sequence"/>
</dbReference>
<name>A0ABS6T5M9_9RHOB</name>
<organism evidence="4 5">
    <name type="scientific">Maritimibacter dapengensis</name>
    <dbReference type="NCBI Taxonomy" id="2836868"/>
    <lineage>
        <taxon>Bacteria</taxon>
        <taxon>Pseudomonadati</taxon>
        <taxon>Pseudomonadota</taxon>
        <taxon>Alphaproteobacteria</taxon>
        <taxon>Rhodobacterales</taxon>
        <taxon>Roseobacteraceae</taxon>
        <taxon>Maritimibacter</taxon>
    </lineage>
</organism>
<dbReference type="EMBL" id="JAHUZE010000004">
    <property type="protein sequence ID" value="MBV7380578.1"/>
    <property type="molecule type" value="Genomic_DNA"/>
</dbReference>
<evidence type="ECO:0000313" key="5">
    <source>
        <dbReference type="Proteomes" id="UP000756530"/>
    </source>
</evidence>
<sequence length="353" mass="39917">MKQPGLKRYYVNGTYYVYHRATNTPLPAHLPEDHPDFLDALFEARNGIKRDAPKSIVIKNSVEDVARRYMDSHEFRALSESYQGVRRTDIARLLREKDGAIARLDYRTIQGKHIKAMMRAMAPNPANERLKTWRALGKFAAVELELIEDDPSLSAKKVKAPKSDGHTPWTNPQVKQFRDHWPIGTKHRLAFELCFWLGCRISDAVALGPGDISEDGWLEFTQQKTGGDVAVPVYRDLPRFADEADLQHFKNALRAMNEPCETFLQTAYGAMRSAKAAPGWFSEAVQEAGLPKGLTSHGLRKSRMIKHAENGATVHQISAWSGHESLKEVERYTRGADRKRILSVSVLDTGDFY</sequence>